<proteinExistence type="predicted"/>
<protein>
    <recommendedName>
        <fullName evidence="3">DUF1858 domain-containing protein</fullName>
    </recommendedName>
</protein>
<reference evidence="1 2" key="1">
    <citation type="submission" date="2019-06" db="EMBL/GenBank/DDBJ databases">
        <title>Enrichment of Autotrophic Halophilic Microorganisms from Red Sea Brine Pool Using Microbial Electrosynthesis System.</title>
        <authorList>
            <person name="Alqahtani M.F."/>
            <person name="Bajracharya S."/>
            <person name="Katuri K.P."/>
            <person name="Ali M."/>
            <person name="Saikaly P.E."/>
        </authorList>
    </citation>
    <scope>NUCLEOTIDE SEQUENCE [LARGE SCALE GENOMIC DNA]</scope>
    <source>
        <strain evidence="1">MES6</strain>
    </source>
</reference>
<name>A0A7C9HKN5_9RHOB</name>
<sequence length="69" mass="7963">MRRPDIDDPDLPLSDLFFHWPDTAMPFLERRMLCPGCPIAPFHTLLDACGEYCLDEEPFRQEIKKAAGL</sequence>
<dbReference type="EMBL" id="VENJ01000025">
    <property type="protein sequence ID" value="MTJ05852.1"/>
    <property type="molecule type" value="Genomic_DNA"/>
</dbReference>
<dbReference type="Gene3D" id="1.10.3910.10">
    <property type="entry name" value="SP0561-like"/>
    <property type="match status" value="1"/>
</dbReference>
<evidence type="ECO:0000313" key="1">
    <source>
        <dbReference type="EMBL" id="MTJ05852.1"/>
    </source>
</evidence>
<dbReference type="RefSeq" id="WP_273250977.1">
    <property type="nucleotide sequence ID" value="NZ_VENJ01000025.1"/>
</dbReference>
<dbReference type="Proteomes" id="UP000483078">
    <property type="component" value="Unassembled WGS sequence"/>
</dbReference>
<dbReference type="InterPro" id="IPR023883">
    <property type="entry name" value="CHP03980_redox-disulphide"/>
</dbReference>
<organism evidence="1 2">
    <name type="scientific">Sediminimonas qiaohouensis</name>
    <dbReference type="NCBI Taxonomy" id="552061"/>
    <lineage>
        <taxon>Bacteria</taxon>
        <taxon>Pseudomonadati</taxon>
        <taxon>Pseudomonadota</taxon>
        <taxon>Alphaproteobacteria</taxon>
        <taxon>Rhodobacterales</taxon>
        <taxon>Roseobacteraceae</taxon>
        <taxon>Sediminimonas</taxon>
    </lineage>
</organism>
<evidence type="ECO:0000313" key="2">
    <source>
        <dbReference type="Proteomes" id="UP000483078"/>
    </source>
</evidence>
<dbReference type="NCBIfam" id="TIGR03980">
    <property type="entry name" value="prismane_assoc"/>
    <property type="match status" value="1"/>
</dbReference>
<dbReference type="AlphaFoldDB" id="A0A7C9HKN5"/>
<comment type="caution">
    <text evidence="1">The sequence shown here is derived from an EMBL/GenBank/DDBJ whole genome shotgun (WGS) entry which is preliminary data.</text>
</comment>
<dbReference type="InterPro" id="IPR038062">
    <property type="entry name" value="ScdA-like_N_sf"/>
</dbReference>
<gene>
    <name evidence="1" type="ORF">FH759_14340</name>
</gene>
<evidence type="ECO:0008006" key="3">
    <source>
        <dbReference type="Google" id="ProtNLM"/>
    </source>
</evidence>
<accession>A0A7C9HKN5</accession>